<gene>
    <name evidence="1" type="ORF">DI565_16075</name>
</gene>
<evidence type="ECO:0000313" key="1">
    <source>
        <dbReference type="EMBL" id="PZQ12346.1"/>
    </source>
</evidence>
<reference evidence="1 2" key="1">
    <citation type="submission" date="2017-08" db="EMBL/GenBank/DDBJ databases">
        <title>Infants hospitalized years apart are colonized by the same room-sourced microbial strains.</title>
        <authorList>
            <person name="Brooks B."/>
            <person name="Olm M.R."/>
            <person name="Firek B.A."/>
            <person name="Baker R."/>
            <person name="Thomas B.C."/>
            <person name="Morowitz M.J."/>
            <person name="Banfield J.F."/>
        </authorList>
    </citation>
    <scope>NUCLEOTIDE SEQUENCE [LARGE SCALE GENOMIC DNA]</scope>
    <source>
        <strain evidence="1">S2_005_003_R2_43</strain>
    </source>
</reference>
<dbReference type="InterPro" id="IPR046574">
    <property type="entry name" value="DUF6634"/>
</dbReference>
<dbReference type="EMBL" id="QFPN01000009">
    <property type="protein sequence ID" value="PZQ12346.1"/>
    <property type="molecule type" value="Genomic_DNA"/>
</dbReference>
<dbReference type="AlphaFoldDB" id="A0A2W5K593"/>
<dbReference type="Pfam" id="PF20339">
    <property type="entry name" value="DUF6634"/>
    <property type="match status" value="1"/>
</dbReference>
<evidence type="ECO:0000313" key="2">
    <source>
        <dbReference type="Proteomes" id="UP000249577"/>
    </source>
</evidence>
<accession>A0A2W5K593</accession>
<name>A0A2W5K593_ANCNO</name>
<protein>
    <submittedName>
        <fullName evidence="1">Uncharacterized protein</fullName>
    </submittedName>
</protein>
<proteinExistence type="predicted"/>
<comment type="caution">
    <text evidence="1">The sequence shown here is derived from an EMBL/GenBank/DDBJ whole genome shotgun (WGS) entry which is preliminary data.</text>
</comment>
<dbReference type="Proteomes" id="UP000249577">
    <property type="component" value="Unassembled WGS sequence"/>
</dbReference>
<organism evidence="1 2">
    <name type="scientific">Ancylobacter novellus</name>
    <name type="common">Thiobacillus novellus</name>
    <dbReference type="NCBI Taxonomy" id="921"/>
    <lineage>
        <taxon>Bacteria</taxon>
        <taxon>Pseudomonadati</taxon>
        <taxon>Pseudomonadota</taxon>
        <taxon>Alphaproteobacteria</taxon>
        <taxon>Hyphomicrobiales</taxon>
        <taxon>Xanthobacteraceae</taxon>
        <taxon>Ancylobacter</taxon>
    </lineage>
</organism>
<sequence>MTDVPNLEDAPELDGWVAVESPHGVCLVGTVTGHPLLPDGVIRTSLLVAIAEDQTWARTLNRFYRLKSALELPPMR</sequence>